<organism evidence="2 3">
    <name type="scientific">Winogradskyella poriferorum</name>
    <dbReference type="NCBI Taxonomy" id="307627"/>
    <lineage>
        <taxon>Bacteria</taxon>
        <taxon>Pseudomonadati</taxon>
        <taxon>Bacteroidota</taxon>
        <taxon>Flavobacteriia</taxon>
        <taxon>Flavobacteriales</taxon>
        <taxon>Flavobacteriaceae</taxon>
        <taxon>Winogradskyella</taxon>
    </lineage>
</organism>
<evidence type="ECO:0000313" key="2">
    <source>
        <dbReference type="EMBL" id="MEF3079030.1"/>
    </source>
</evidence>
<evidence type="ECO:0000256" key="1">
    <source>
        <dbReference type="SAM" id="SignalP"/>
    </source>
</evidence>
<keyword evidence="3" id="KW-1185">Reference proteome</keyword>
<dbReference type="EMBL" id="JAZHOU010000002">
    <property type="protein sequence ID" value="MEF3079030.1"/>
    <property type="molecule type" value="Genomic_DNA"/>
</dbReference>
<feature type="signal peptide" evidence="1">
    <location>
        <begin position="1"/>
        <end position="17"/>
    </location>
</feature>
<gene>
    <name evidence="2" type="ORF">V1468_08450</name>
</gene>
<dbReference type="PROSITE" id="PS51257">
    <property type="entry name" value="PROKAR_LIPOPROTEIN"/>
    <property type="match status" value="1"/>
</dbReference>
<dbReference type="Proteomes" id="UP001356704">
    <property type="component" value="Unassembled WGS sequence"/>
</dbReference>
<sequence>MKHITKLVLLVALVVFASCQNESTQEIENQQQAALRFDEKGMVVSDGEEDMELTFNERSENLATPTLTTAKTWGNYGGHNNGGNDYTDCTADLLETGYDTTVNVEVVNKPGTNGYFDVSIDGADVIQAYCSDRLPSLGADDDFIDFTVISSYDEAILAGGEFESVYTNPQNFDKVNWILNNIDISEGSEYTYGHVQYAIWKLIEGPFINDFTDFLTPVPGDWSPSVDNAKGDAIYDEAVANGEGYTPGCGDKLGLLLIPADYDNVQAILITKDLPEAECNDCIGDVNQITFKWDWHNDYRVRLYQRYENTCYAVKIFDSVVGLNDEMSVSGTNADGTFGKYIYVYVGNCYYTKFKVNCDLNIGPGYKRGVVEVVSGTSTAGGELCDYEPSYNWCWWW</sequence>
<keyword evidence="1" id="KW-0732">Signal</keyword>
<evidence type="ECO:0000313" key="3">
    <source>
        <dbReference type="Proteomes" id="UP001356704"/>
    </source>
</evidence>
<proteinExistence type="predicted"/>
<comment type="caution">
    <text evidence="2">The sequence shown here is derived from an EMBL/GenBank/DDBJ whole genome shotgun (WGS) entry which is preliminary data.</text>
</comment>
<reference evidence="2 3" key="1">
    <citation type="submission" date="2024-02" db="EMBL/GenBank/DDBJ databases">
        <title>Winogradskyella poriferorum JCM 12885.</title>
        <authorList>
            <person name="Zhang D.-F."/>
            <person name="Fu Z.-Y."/>
        </authorList>
    </citation>
    <scope>NUCLEOTIDE SEQUENCE [LARGE SCALE GENOMIC DNA]</scope>
    <source>
        <strain evidence="2 3">JCM 12885</strain>
    </source>
</reference>
<accession>A0ABU7W696</accession>
<feature type="chain" id="PRO_5046591457" evidence="1">
    <location>
        <begin position="18"/>
        <end position="397"/>
    </location>
</feature>
<dbReference type="RefSeq" id="WP_331809802.1">
    <property type="nucleotide sequence ID" value="NZ_JAZHOU010000002.1"/>
</dbReference>
<name>A0ABU7W696_9FLAO</name>
<protein>
    <submittedName>
        <fullName evidence="2">Uncharacterized protein</fullName>
    </submittedName>
</protein>